<evidence type="ECO:0000256" key="1">
    <source>
        <dbReference type="SAM" id="SignalP"/>
    </source>
</evidence>
<organism evidence="2 3">
    <name type="scientific">Labilithrix luteola</name>
    <dbReference type="NCBI Taxonomy" id="1391654"/>
    <lineage>
        <taxon>Bacteria</taxon>
        <taxon>Pseudomonadati</taxon>
        <taxon>Myxococcota</taxon>
        <taxon>Polyangia</taxon>
        <taxon>Polyangiales</taxon>
        <taxon>Labilitrichaceae</taxon>
        <taxon>Labilithrix</taxon>
    </lineage>
</organism>
<keyword evidence="1" id="KW-0732">Signal</keyword>
<dbReference type="Proteomes" id="UP000064967">
    <property type="component" value="Chromosome"/>
</dbReference>
<accession>A0A0K1Q0X6</accession>
<evidence type="ECO:0000313" key="3">
    <source>
        <dbReference type="Proteomes" id="UP000064967"/>
    </source>
</evidence>
<dbReference type="AlphaFoldDB" id="A0A0K1Q0X6"/>
<feature type="signal peptide" evidence="1">
    <location>
        <begin position="1"/>
        <end position="29"/>
    </location>
</feature>
<proteinExistence type="predicted"/>
<gene>
    <name evidence="2" type="ORF">AKJ09_06051</name>
</gene>
<name>A0A0K1Q0X6_9BACT</name>
<keyword evidence="3" id="KW-1185">Reference proteome</keyword>
<feature type="chain" id="PRO_5005466695" description="Alginate export domain-containing protein" evidence="1">
    <location>
        <begin position="30"/>
        <end position="509"/>
    </location>
</feature>
<evidence type="ECO:0008006" key="4">
    <source>
        <dbReference type="Google" id="ProtNLM"/>
    </source>
</evidence>
<sequence>MDGVRAGTSLVAVLMAVLASIACPTTAHALDADITSDTAAQFYEMRSPTGETVISRRRLTTTLGASVYDLLNRPTDPRAPQLSFRIRLRYDADYGASPEETNVSNFGRLVPGFQRGPVDLMYGYVEGRRFLDGWLGFRVGRQYVVDALGWWSFDGGLVKVTSPYYLAAEVYGGLEQRGGMPLSLPRFERDGVWRGDRAGYAPAEWASFQPNVIAPAYGIAIESTGFTWLHGRFTYRRVENTGTSNVSPFLNGFRNPVIYDGTRLSQERFGYAMDASLAKVGGVKAGFSYDMYLTKFATVFASVDAYVSKRVTVSTDYDFYVPTFDADSIWNFFLAMPMNDLSLRANWDATDKLSVAGGFRGRFFGQQTGPENTTFPSSPNGLPQANQYPSSGVDPMGGGNLSARYRWGEGVIGARGAGDFASTGDRIGGDVYAERILETRYVMQGRAGVWGWDDKLRPGRDAVSVQYVLGAGYKLFPRSLALAEFEHDINRLAGQRFRVMLWLTLAVAK</sequence>
<dbReference type="EMBL" id="CP012333">
    <property type="protein sequence ID" value="AKU99387.1"/>
    <property type="molecule type" value="Genomic_DNA"/>
</dbReference>
<evidence type="ECO:0000313" key="2">
    <source>
        <dbReference type="EMBL" id="AKU99387.1"/>
    </source>
</evidence>
<dbReference type="PROSITE" id="PS51257">
    <property type="entry name" value="PROKAR_LIPOPROTEIN"/>
    <property type="match status" value="1"/>
</dbReference>
<dbReference type="KEGG" id="llu:AKJ09_06051"/>
<dbReference type="STRING" id="1391654.AKJ09_06051"/>
<reference evidence="2 3" key="1">
    <citation type="submission" date="2015-08" db="EMBL/GenBank/DDBJ databases">
        <authorList>
            <person name="Babu N.S."/>
            <person name="Beckwith C.J."/>
            <person name="Beseler K.G."/>
            <person name="Brison A."/>
            <person name="Carone J.V."/>
            <person name="Caskin T.P."/>
            <person name="Diamond M."/>
            <person name="Durham M.E."/>
            <person name="Foxe J.M."/>
            <person name="Go M."/>
            <person name="Henderson B.A."/>
            <person name="Jones I.B."/>
            <person name="McGettigan J.A."/>
            <person name="Micheletti S.J."/>
            <person name="Nasrallah M.E."/>
            <person name="Ortiz D."/>
            <person name="Piller C.R."/>
            <person name="Privatt S.R."/>
            <person name="Schneider S.L."/>
            <person name="Sharp S."/>
            <person name="Smith T.C."/>
            <person name="Stanton J.D."/>
            <person name="Ullery H.E."/>
            <person name="Wilson R.J."/>
            <person name="Serrano M.G."/>
            <person name="Buck G."/>
            <person name="Lee V."/>
            <person name="Wang Y."/>
            <person name="Carvalho R."/>
            <person name="Voegtly L."/>
            <person name="Shi R."/>
            <person name="Duckworth R."/>
            <person name="Johnson A."/>
            <person name="Loviza R."/>
            <person name="Walstead R."/>
            <person name="Shah Z."/>
            <person name="Kiflezghi M."/>
            <person name="Wade K."/>
            <person name="Ball S.L."/>
            <person name="Bradley K.W."/>
            <person name="Asai D.J."/>
            <person name="Bowman C.A."/>
            <person name="Russell D.A."/>
            <person name="Pope W.H."/>
            <person name="Jacobs-Sera D."/>
            <person name="Hendrix R.W."/>
            <person name="Hatfull G.F."/>
        </authorList>
    </citation>
    <scope>NUCLEOTIDE SEQUENCE [LARGE SCALE GENOMIC DNA]</scope>
    <source>
        <strain evidence="2 3">DSM 27648</strain>
    </source>
</reference>
<protein>
    <recommendedName>
        <fullName evidence="4">Alginate export domain-containing protein</fullName>
    </recommendedName>
</protein>